<dbReference type="EMBL" id="UINC01134971">
    <property type="protein sequence ID" value="SVD18837.1"/>
    <property type="molecule type" value="Genomic_DNA"/>
</dbReference>
<dbReference type="PANTHER" id="PTHR32024">
    <property type="entry name" value="TRK SYSTEM POTASSIUM UPTAKE PROTEIN TRKG-RELATED"/>
    <property type="match status" value="1"/>
</dbReference>
<dbReference type="AlphaFoldDB" id="A0A382TBG6"/>
<feature type="transmembrane region" description="Helical" evidence="1">
    <location>
        <begin position="12"/>
        <end position="31"/>
    </location>
</feature>
<dbReference type="PANTHER" id="PTHR32024:SF2">
    <property type="entry name" value="TRK SYSTEM POTASSIUM UPTAKE PROTEIN TRKG-RELATED"/>
    <property type="match status" value="1"/>
</dbReference>
<feature type="transmembrane region" description="Helical" evidence="1">
    <location>
        <begin position="37"/>
        <end position="57"/>
    </location>
</feature>
<keyword evidence="1" id="KW-1133">Transmembrane helix</keyword>
<keyword evidence="1" id="KW-0812">Transmembrane</keyword>
<evidence type="ECO:0000313" key="2">
    <source>
        <dbReference type="EMBL" id="SVD18837.1"/>
    </source>
</evidence>
<keyword evidence="1" id="KW-0472">Membrane</keyword>
<proteinExistence type="predicted"/>
<sequence>MKFKSTQNILGMLLMMFSLAQLIPSFIAYIYTEELIISFLTTFLVTFLSGFILFNWPSKQTKELRTKDGFIITVFFWTVLAIFGSFPLFLANIEGITY</sequence>
<evidence type="ECO:0008006" key="3">
    <source>
        <dbReference type="Google" id="ProtNLM"/>
    </source>
</evidence>
<accession>A0A382TBG6</accession>
<evidence type="ECO:0000256" key="1">
    <source>
        <dbReference type="SAM" id="Phobius"/>
    </source>
</evidence>
<name>A0A382TBG6_9ZZZZ</name>
<protein>
    <recommendedName>
        <fullName evidence="3">Potassium transporter</fullName>
    </recommendedName>
</protein>
<organism evidence="2">
    <name type="scientific">marine metagenome</name>
    <dbReference type="NCBI Taxonomy" id="408172"/>
    <lineage>
        <taxon>unclassified sequences</taxon>
        <taxon>metagenomes</taxon>
        <taxon>ecological metagenomes</taxon>
    </lineage>
</organism>
<feature type="transmembrane region" description="Helical" evidence="1">
    <location>
        <begin position="69"/>
        <end position="90"/>
    </location>
</feature>
<reference evidence="2" key="1">
    <citation type="submission" date="2018-05" db="EMBL/GenBank/DDBJ databases">
        <authorList>
            <person name="Lanie J.A."/>
            <person name="Ng W.-L."/>
            <person name="Kazmierczak K.M."/>
            <person name="Andrzejewski T.M."/>
            <person name="Davidsen T.M."/>
            <person name="Wayne K.J."/>
            <person name="Tettelin H."/>
            <person name="Glass J.I."/>
            <person name="Rusch D."/>
            <person name="Podicherti R."/>
            <person name="Tsui H.-C.T."/>
            <person name="Winkler M.E."/>
        </authorList>
    </citation>
    <scope>NUCLEOTIDE SEQUENCE</scope>
</reference>
<feature type="non-terminal residue" evidence="2">
    <location>
        <position position="98"/>
    </location>
</feature>
<gene>
    <name evidence="2" type="ORF">METZ01_LOCUS371691</name>
</gene>